<comment type="caution">
    <text evidence="2">The sequence shown here is derived from an EMBL/GenBank/DDBJ whole genome shotgun (WGS) entry which is preliminary data.</text>
</comment>
<feature type="compositionally biased region" description="Basic residues" evidence="1">
    <location>
        <begin position="107"/>
        <end position="124"/>
    </location>
</feature>
<feature type="region of interest" description="Disordered" evidence="1">
    <location>
        <begin position="98"/>
        <end position="127"/>
    </location>
</feature>
<keyword evidence="3" id="KW-1185">Reference proteome</keyword>
<dbReference type="AlphaFoldDB" id="A0AAW0BEL6"/>
<protein>
    <submittedName>
        <fullName evidence="2">Uncharacterized protein</fullName>
    </submittedName>
</protein>
<accession>A0AAW0BEL6</accession>
<proteinExistence type="predicted"/>
<dbReference type="EMBL" id="JAYKXP010000127">
    <property type="protein sequence ID" value="KAK7024304.1"/>
    <property type="molecule type" value="Genomic_DNA"/>
</dbReference>
<gene>
    <name evidence="2" type="ORF">VNI00_016428</name>
</gene>
<organism evidence="2 3">
    <name type="scientific">Paramarasmius palmivorus</name>
    <dbReference type="NCBI Taxonomy" id="297713"/>
    <lineage>
        <taxon>Eukaryota</taxon>
        <taxon>Fungi</taxon>
        <taxon>Dikarya</taxon>
        <taxon>Basidiomycota</taxon>
        <taxon>Agaricomycotina</taxon>
        <taxon>Agaricomycetes</taxon>
        <taxon>Agaricomycetidae</taxon>
        <taxon>Agaricales</taxon>
        <taxon>Marasmiineae</taxon>
        <taxon>Marasmiaceae</taxon>
        <taxon>Paramarasmius</taxon>
    </lineage>
</organism>
<sequence>MPQVFQSVNYPTQPRAVIRLPTLRSTLGPAPVATIPETQEPHCAESISNHAKSSELDANSRMPIKTEAVSLAISTHAGTLAAESPIESGDLPNDASGNDANVVHPSTPKRKLGQRTFPRKKSHKNSADYRRTKIPNHAPYDRIRLKKIVHKTIKCRWYALLNDEALTSPPPLPEDRLVDLQDHDVFLHVKASELSAWEGPAGSQPLRDQTFILIWVWTNNEWKNVRPGYLRTIDNDRYALKINNCLEPVWVTFESWKKETRKSHVVE</sequence>
<evidence type="ECO:0000256" key="1">
    <source>
        <dbReference type="SAM" id="MobiDB-lite"/>
    </source>
</evidence>
<evidence type="ECO:0000313" key="3">
    <source>
        <dbReference type="Proteomes" id="UP001383192"/>
    </source>
</evidence>
<dbReference type="Proteomes" id="UP001383192">
    <property type="component" value="Unassembled WGS sequence"/>
</dbReference>
<name>A0AAW0BEL6_9AGAR</name>
<evidence type="ECO:0000313" key="2">
    <source>
        <dbReference type="EMBL" id="KAK7024304.1"/>
    </source>
</evidence>
<reference evidence="2 3" key="1">
    <citation type="submission" date="2024-01" db="EMBL/GenBank/DDBJ databases">
        <title>A draft genome for a cacao thread blight-causing isolate of Paramarasmius palmivorus.</title>
        <authorList>
            <person name="Baruah I.K."/>
            <person name="Bukari Y."/>
            <person name="Amoako-Attah I."/>
            <person name="Meinhardt L.W."/>
            <person name="Bailey B.A."/>
            <person name="Cohen S.P."/>
        </authorList>
    </citation>
    <scope>NUCLEOTIDE SEQUENCE [LARGE SCALE GENOMIC DNA]</scope>
    <source>
        <strain evidence="2 3">GH-12</strain>
    </source>
</reference>